<gene>
    <name evidence="1" type="ORF">FA15DRAFT_691676</name>
</gene>
<organism evidence="1 2">
    <name type="scientific">Coprinopsis marcescibilis</name>
    <name type="common">Agaric fungus</name>
    <name type="synonym">Psathyrella marcescibilis</name>
    <dbReference type="NCBI Taxonomy" id="230819"/>
    <lineage>
        <taxon>Eukaryota</taxon>
        <taxon>Fungi</taxon>
        <taxon>Dikarya</taxon>
        <taxon>Basidiomycota</taxon>
        <taxon>Agaricomycotina</taxon>
        <taxon>Agaricomycetes</taxon>
        <taxon>Agaricomycetidae</taxon>
        <taxon>Agaricales</taxon>
        <taxon>Agaricineae</taxon>
        <taxon>Psathyrellaceae</taxon>
        <taxon>Coprinopsis</taxon>
    </lineage>
</organism>
<dbReference type="Proteomes" id="UP000307440">
    <property type="component" value="Unassembled WGS sequence"/>
</dbReference>
<dbReference type="OrthoDB" id="3139399at2759"/>
<proteinExistence type="predicted"/>
<reference evidence="1 2" key="1">
    <citation type="journal article" date="2019" name="Nat. Ecol. Evol.">
        <title>Megaphylogeny resolves global patterns of mushroom evolution.</title>
        <authorList>
            <person name="Varga T."/>
            <person name="Krizsan K."/>
            <person name="Foldi C."/>
            <person name="Dima B."/>
            <person name="Sanchez-Garcia M."/>
            <person name="Sanchez-Ramirez S."/>
            <person name="Szollosi G.J."/>
            <person name="Szarkandi J.G."/>
            <person name="Papp V."/>
            <person name="Albert L."/>
            <person name="Andreopoulos W."/>
            <person name="Angelini C."/>
            <person name="Antonin V."/>
            <person name="Barry K.W."/>
            <person name="Bougher N.L."/>
            <person name="Buchanan P."/>
            <person name="Buyck B."/>
            <person name="Bense V."/>
            <person name="Catcheside P."/>
            <person name="Chovatia M."/>
            <person name="Cooper J."/>
            <person name="Damon W."/>
            <person name="Desjardin D."/>
            <person name="Finy P."/>
            <person name="Geml J."/>
            <person name="Haridas S."/>
            <person name="Hughes K."/>
            <person name="Justo A."/>
            <person name="Karasinski D."/>
            <person name="Kautmanova I."/>
            <person name="Kiss B."/>
            <person name="Kocsube S."/>
            <person name="Kotiranta H."/>
            <person name="LaButti K.M."/>
            <person name="Lechner B.E."/>
            <person name="Liimatainen K."/>
            <person name="Lipzen A."/>
            <person name="Lukacs Z."/>
            <person name="Mihaltcheva S."/>
            <person name="Morgado L.N."/>
            <person name="Niskanen T."/>
            <person name="Noordeloos M.E."/>
            <person name="Ohm R.A."/>
            <person name="Ortiz-Santana B."/>
            <person name="Ovrebo C."/>
            <person name="Racz N."/>
            <person name="Riley R."/>
            <person name="Savchenko A."/>
            <person name="Shiryaev A."/>
            <person name="Soop K."/>
            <person name="Spirin V."/>
            <person name="Szebenyi C."/>
            <person name="Tomsovsky M."/>
            <person name="Tulloss R.E."/>
            <person name="Uehling J."/>
            <person name="Grigoriev I.V."/>
            <person name="Vagvolgyi C."/>
            <person name="Papp T."/>
            <person name="Martin F.M."/>
            <person name="Miettinen O."/>
            <person name="Hibbett D.S."/>
            <person name="Nagy L.G."/>
        </authorList>
    </citation>
    <scope>NUCLEOTIDE SEQUENCE [LARGE SCALE GENOMIC DNA]</scope>
    <source>
        <strain evidence="1 2">CBS 121175</strain>
    </source>
</reference>
<dbReference type="AlphaFoldDB" id="A0A5C3L7H9"/>
<name>A0A5C3L7H9_COPMA</name>
<protein>
    <submittedName>
        <fullName evidence="1">Uncharacterized protein</fullName>
    </submittedName>
</protein>
<dbReference type="EMBL" id="ML210154">
    <property type="protein sequence ID" value="TFK28612.1"/>
    <property type="molecule type" value="Genomic_DNA"/>
</dbReference>
<accession>A0A5C3L7H9</accession>
<evidence type="ECO:0000313" key="2">
    <source>
        <dbReference type="Proteomes" id="UP000307440"/>
    </source>
</evidence>
<evidence type="ECO:0000313" key="1">
    <source>
        <dbReference type="EMBL" id="TFK28612.1"/>
    </source>
</evidence>
<dbReference type="Gene3D" id="1.20.1280.50">
    <property type="match status" value="1"/>
</dbReference>
<dbReference type="STRING" id="230819.A0A5C3L7H9"/>
<sequence>MASANTSAALLRSDTYSMAVDSRAVLRYWSIATCTYVAAYKPSRRIRQMGVLPMHLRAEYSYADYPKATDRDAVLIRSELDSMQDACVQHFGLPFPIDLPGLEEVSDVLTIGNPATFFILKTGANPSAHALVTVKYWMCLKTLPTVVFPYSGNTQAAAPAPTLSYCDMFSTRKKLTTMLARRRPKKQPLGTTSGINALPFETLGEIFKNCLPQKLVGFQPDAHTAPLLLTHVCSRWRAIAHSTPELWTSLSLETPWHHWTPDVKDKHVRMFVTRTSEQSATWLDRADTLPLSLRFAYSERDTLYSPCIALVPHWTQLITSILNRYCPLIRHIQIEDYLWNNLSFPHWKQSFLLPAVESLSFLAVSSLTFRPWIVGLPSVLKRVELKEADHRRFSGEYQPGFSEFIPWHQLTHLCLAYRETQAMCLEILKWCSALEFCYMKVDGGVGPYPALPPHPHPSNPSERIISVPHLTHFEVQFEGANNMQIFQRICAPNIRTLVINRHYGAIGYSNEVPVNHLGEEYAPFRISPTILVPMYPHLQQLVLRISCSTSYIVQCLQATSDLRELTLSAGIHDFDLLFRALRVPSDDYAGIAIVPKLRSFQLHVDVPNHWQAVLGHFTWSLFREMVKDRKHGASRGVVAWTVNLVIWESQVPGRNLWLVRSELEMQEDCTGSPGPAFPADLPGLEEVCDVLTFGSPAVFGNMLPPPSWV</sequence>
<keyword evidence="2" id="KW-1185">Reference proteome</keyword>